<organism evidence="10 11">
    <name type="scientific">Bremerella cremea</name>
    <dbReference type="NCBI Taxonomy" id="1031537"/>
    <lineage>
        <taxon>Bacteria</taxon>
        <taxon>Pseudomonadati</taxon>
        <taxon>Planctomycetota</taxon>
        <taxon>Planctomycetia</taxon>
        <taxon>Pirellulales</taxon>
        <taxon>Pirellulaceae</taxon>
        <taxon>Bremerella</taxon>
    </lineage>
</organism>
<evidence type="ECO:0000256" key="1">
    <source>
        <dbReference type="ARBA" id="ARBA00004651"/>
    </source>
</evidence>
<dbReference type="Pfam" id="PF01618">
    <property type="entry name" value="MotA_ExbB"/>
    <property type="match status" value="1"/>
</dbReference>
<dbReference type="GO" id="GO:0017038">
    <property type="term" value="P:protein import"/>
    <property type="evidence" value="ECO:0007669"/>
    <property type="project" value="TreeGrafter"/>
</dbReference>
<dbReference type="EMBL" id="QPEX01000011">
    <property type="protein sequence ID" value="RCS52782.1"/>
    <property type="molecule type" value="Genomic_DNA"/>
</dbReference>
<dbReference type="AlphaFoldDB" id="A0A368KV72"/>
<feature type="transmembrane region" description="Helical" evidence="7">
    <location>
        <begin position="214"/>
        <end position="238"/>
    </location>
</feature>
<feature type="transmembrane region" description="Helical" evidence="7">
    <location>
        <begin position="68"/>
        <end position="88"/>
    </location>
</feature>
<evidence type="ECO:0000256" key="4">
    <source>
        <dbReference type="ARBA" id="ARBA00022989"/>
    </source>
</evidence>
<keyword evidence="2" id="KW-1003">Cell membrane</keyword>
<keyword evidence="5 7" id="KW-0472">Membrane</keyword>
<accession>A0A368KV72</accession>
<keyword evidence="3 7" id="KW-0812">Transmembrane</keyword>
<keyword evidence="6" id="KW-0813">Transport</keyword>
<evidence type="ECO:0000256" key="8">
    <source>
        <dbReference type="SAM" id="SignalP"/>
    </source>
</evidence>
<dbReference type="OrthoDB" id="9809716at2"/>
<evidence type="ECO:0000256" key="3">
    <source>
        <dbReference type="ARBA" id="ARBA00022692"/>
    </source>
</evidence>
<feature type="domain" description="MotA/TolQ/ExbB proton channel" evidence="9">
    <location>
        <begin position="148"/>
        <end position="248"/>
    </location>
</feature>
<dbReference type="InterPro" id="IPR050790">
    <property type="entry name" value="ExbB/TolQ_transport"/>
</dbReference>
<reference evidence="10 11" key="1">
    <citation type="submission" date="2018-07" db="EMBL/GenBank/DDBJ databases">
        <title>Comparative genomes isolates from brazilian mangrove.</title>
        <authorList>
            <person name="De Araujo J.E."/>
            <person name="Taketani R.G."/>
            <person name="Silva M.C.P."/>
            <person name="Lourenco M.V."/>
            <person name="Oliveira V.M."/>
            <person name="Andreote F.D."/>
        </authorList>
    </citation>
    <scope>NUCLEOTIDE SEQUENCE [LARGE SCALE GENOMIC DNA]</scope>
    <source>
        <strain evidence="10 11">HEX PRIS-MGV</strain>
    </source>
</reference>
<evidence type="ECO:0000313" key="11">
    <source>
        <dbReference type="Proteomes" id="UP000253562"/>
    </source>
</evidence>
<comment type="subcellular location">
    <subcellularLocation>
        <location evidence="1">Cell membrane</location>
        <topology evidence="1">Multi-pass membrane protein</topology>
    </subcellularLocation>
    <subcellularLocation>
        <location evidence="6">Membrane</location>
        <topology evidence="6">Multi-pass membrane protein</topology>
    </subcellularLocation>
</comment>
<keyword evidence="6" id="KW-0653">Protein transport</keyword>
<dbReference type="PANTHER" id="PTHR30625">
    <property type="entry name" value="PROTEIN TOLQ"/>
    <property type="match status" value="1"/>
</dbReference>
<dbReference type="Proteomes" id="UP000253562">
    <property type="component" value="Unassembled WGS sequence"/>
</dbReference>
<dbReference type="InterPro" id="IPR002898">
    <property type="entry name" value="MotA_ExbB_proton_chnl"/>
</dbReference>
<keyword evidence="8" id="KW-0732">Signal</keyword>
<name>A0A368KV72_9BACT</name>
<comment type="caution">
    <text evidence="10">The sequence shown here is derived from an EMBL/GenBank/DDBJ whole genome shotgun (WGS) entry which is preliminary data.</text>
</comment>
<evidence type="ECO:0000256" key="7">
    <source>
        <dbReference type="SAM" id="Phobius"/>
    </source>
</evidence>
<dbReference type="RefSeq" id="WP_114368207.1">
    <property type="nucleotide sequence ID" value="NZ_QPEX01000011.1"/>
</dbReference>
<evidence type="ECO:0000256" key="5">
    <source>
        <dbReference type="ARBA" id="ARBA00023136"/>
    </source>
</evidence>
<evidence type="ECO:0000256" key="2">
    <source>
        <dbReference type="ARBA" id="ARBA00022475"/>
    </source>
</evidence>
<feature type="chain" id="PRO_5017068260" evidence="8">
    <location>
        <begin position="29"/>
        <end position="264"/>
    </location>
</feature>
<dbReference type="PANTHER" id="PTHR30625:SF17">
    <property type="entry name" value="TOLQ-RELATED"/>
    <property type="match status" value="1"/>
</dbReference>
<evidence type="ECO:0000256" key="6">
    <source>
        <dbReference type="RuleBase" id="RU004057"/>
    </source>
</evidence>
<protein>
    <submittedName>
        <fullName evidence="10">MotA/TolQ/ExbB proton channel family protein</fullName>
    </submittedName>
</protein>
<dbReference type="GO" id="GO:0005886">
    <property type="term" value="C:plasma membrane"/>
    <property type="evidence" value="ECO:0007669"/>
    <property type="project" value="UniProtKB-SubCell"/>
</dbReference>
<feature type="transmembrane region" description="Helical" evidence="7">
    <location>
        <begin position="171"/>
        <end position="194"/>
    </location>
</feature>
<comment type="similarity">
    <text evidence="6">Belongs to the exbB/tolQ family.</text>
</comment>
<feature type="signal peptide" evidence="8">
    <location>
        <begin position="1"/>
        <end position="28"/>
    </location>
</feature>
<evidence type="ECO:0000259" key="9">
    <source>
        <dbReference type="Pfam" id="PF01618"/>
    </source>
</evidence>
<proteinExistence type="inferred from homology"/>
<gene>
    <name evidence="10" type="ORF">DTL42_08070</name>
</gene>
<sequence>MRRKVTPMMGIFSCLVLMMGIFAMQTWAQGTSAPDTLSLDESNAATTAAGTDHQEKTVLDTLKDGGTVGVLIGLLSMVAIGFIVEHFLTIRKSVLMPEGVAYELEEMIAQGRVDEALELCKNPEYASLLTYVVEAGLERFRGAEFGFAEYKAAVEEAGEDQTARLYRKTEVLGMIGSIAPMLGLTGTVLGMIRAFNTIAATGGTPKPDDLAGAIGQALVTTLLGLVVAIPAMVAYSYFGNRIDSLVAEVGKRVEQILTPLGRRR</sequence>
<evidence type="ECO:0000313" key="10">
    <source>
        <dbReference type="EMBL" id="RCS52782.1"/>
    </source>
</evidence>
<keyword evidence="4 7" id="KW-1133">Transmembrane helix</keyword>